<dbReference type="OMA" id="CEIRSKG"/>
<dbReference type="PANTHER" id="PTHR31649">
    <property type="entry name" value="AGAP009604-PA"/>
    <property type="match status" value="1"/>
</dbReference>
<sequence length="154" mass="16918">MASSVMMGEKNEPGTAPRTPQMTPQILQPDSSFCFALDGSSPLPRQDLLGPPPCLVHPCKVGPHQPCSVAFRGREIHSKGRFDPLPFNPDTMEFVRTSGGRVPDSRRLIKGGYEEDGMPLYYGAAEYKGHRAPGKTSPHLDGCLISFNWNEHLN</sequence>
<name>A0A2H3EAF1_ARMGA</name>
<reference evidence="3" key="1">
    <citation type="journal article" date="2017" name="Nat. Ecol. Evol.">
        <title>Genome expansion and lineage-specific genetic innovations in the forest pathogenic fungi Armillaria.</title>
        <authorList>
            <person name="Sipos G."/>
            <person name="Prasanna A.N."/>
            <person name="Walter M.C."/>
            <person name="O'Connor E."/>
            <person name="Balint B."/>
            <person name="Krizsan K."/>
            <person name="Kiss B."/>
            <person name="Hess J."/>
            <person name="Varga T."/>
            <person name="Slot J."/>
            <person name="Riley R."/>
            <person name="Boka B."/>
            <person name="Rigling D."/>
            <person name="Barry K."/>
            <person name="Lee J."/>
            <person name="Mihaltcheva S."/>
            <person name="LaButti K."/>
            <person name="Lipzen A."/>
            <person name="Waldron R."/>
            <person name="Moloney N.M."/>
            <person name="Sperisen C."/>
            <person name="Kredics L."/>
            <person name="Vagvoelgyi C."/>
            <person name="Patrignani A."/>
            <person name="Fitzpatrick D."/>
            <person name="Nagy I."/>
            <person name="Doyle S."/>
            <person name="Anderson J.B."/>
            <person name="Grigoriev I.V."/>
            <person name="Gueldener U."/>
            <person name="Muensterkoetter M."/>
            <person name="Nagy L.G."/>
        </authorList>
    </citation>
    <scope>NUCLEOTIDE SEQUENCE [LARGE SCALE GENOMIC DNA]</scope>
    <source>
        <strain evidence="3">Ar21-2</strain>
    </source>
</reference>
<feature type="non-terminal residue" evidence="2">
    <location>
        <position position="154"/>
    </location>
</feature>
<dbReference type="OrthoDB" id="2142040at2759"/>
<dbReference type="InterPro" id="IPR006616">
    <property type="entry name" value="DM9_repeat"/>
</dbReference>
<feature type="region of interest" description="Disordered" evidence="1">
    <location>
        <begin position="1"/>
        <end position="25"/>
    </location>
</feature>
<dbReference type="EMBL" id="KZ293648">
    <property type="protein sequence ID" value="PBK98347.1"/>
    <property type="molecule type" value="Genomic_DNA"/>
</dbReference>
<dbReference type="Pfam" id="PF11901">
    <property type="entry name" value="DM9"/>
    <property type="match status" value="1"/>
</dbReference>
<organism evidence="2 3">
    <name type="scientific">Armillaria gallica</name>
    <name type="common">Bulbous honey fungus</name>
    <name type="synonym">Armillaria bulbosa</name>
    <dbReference type="NCBI Taxonomy" id="47427"/>
    <lineage>
        <taxon>Eukaryota</taxon>
        <taxon>Fungi</taxon>
        <taxon>Dikarya</taxon>
        <taxon>Basidiomycota</taxon>
        <taxon>Agaricomycotina</taxon>
        <taxon>Agaricomycetes</taxon>
        <taxon>Agaricomycetidae</taxon>
        <taxon>Agaricales</taxon>
        <taxon>Marasmiineae</taxon>
        <taxon>Physalacriaceae</taxon>
        <taxon>Armillaria</taxon>
    </lineage>
</organism>
<protein>
    <submittedName>
        <fullName evidence="2">Uncharacterized protein</fullName>
    </submittedName>
</protein>
<dbReference type="AlphaFoldDB" id="A0A2H3EAF1"/>
<proteinExistence type="predicted"/>
<accession>A0A2H3EAF1</accession>
<keyword evidence="3" id="KW-1185">Reference proteome</keyword>
<dbReference type="InParanoid" id="A0A2H3EAF1"/>
<evidence type="ECO:0000313" key="3">
    <source>
        <dbReference type="Proteomes" id="UP000217790"/>
    </source>
</evidence>
<dbReference type="Proteomes" id="UP000217790">
    <property type="component" value="Unassembled WGS sequence"/>
</dbReference>
<gene>
    <name evidence="2" type="ORF">ARMGADRAFT_1008779</name>
</gene>
<evidence type="ECO:0000256" key="1">
    <source>
        <dbReference type="SAM" id="MobiDB-lite"/>
    </source>
</evidence>
<dbReference type="PANTHER" id="PTHR31649:SF1">
    <property type="entry name" value="FARNESOIC ACID O-METHYL TRANSFERASE DOMAIN-CONTAINING PROTEIN"/>
    <property type="match status" value="1"/>
</dbReference>
<evidence type="ECO:0000313" key="2">
    <source>
        <dbReference type="EMBL" id="PBK98347.1"/>
    </source>
</evidence>